<dbReference type="Pfam" id="PF00903">
    <property type="entry name" value="Glyoxalase"/>
    <property type="match status" value="1"/>
</dbReference>
<keyword evidence="2" id="KW-0560">Oxidoreductase</keyword>
<dbReference type="InterPro" id="IPR037523">
    <property type="entry name" value="VOC_core"/>
</dbReference>
<dbReference type="RefSeq" id="WP_025586158.1">
    <property type="nucleotide sequence ID" value="NZ_LT976872.1"/>
</dbReference>
<dbReference type="CDD" id="cd06587">
    <property type="entry name" value="VOC"/>
    <property type="match status" value="1"/>
</dbReference>
<keyword evidence="2" id="KW-0223">Dioxygenase</keyword>
<dbReference type="EMBL" id="LT978514">
    <property type="protein sequence ID" value="SPC22107.1"/>
    <property type="molecule type" value="Genomic_DNA"/>
</dbReference>
<dbReference type="PANTHER" id="PTHR21366">
    <property type="entry name" value="GLYOXALASE FAMILY PROTEIN"/>
    <property type="match status" value="1"/>
</dbReference>
<evidence type="ECO:0000259" key="1">
    <source>
        <dbReference type="PROSITE" id="PS51819"/>
    </source>
</evidence>
<dbReference type="SUPFAM" id="SSF54593">
    <property type="entry name" value="Glyoxalase/Bleomycin resistance protein/Dihydroxybiphenyl dioxygenase"/>
    <property type="match status" value="1"/>
</dbReference>
<dbReference type="PANTHER" id="PTHR21366:SF31">
    <property type="entry name" value="METALLOTHIOL TRANSFERASE FOSB"/>
    <property type="match status" value="1"/>
</dbReference>
<gene>
    <name evidence="2" type="ORF">CBM2594_B10973</name>
</gene>
<feature type="domain" description="VOC" evidence="1">
    <location>
        <begin position="21"/>
        <end position="155"/>
    </location>
</feature>
<dbReference type="PROSITE" id="PS51819">
    <property type="entry name" value="VOC"/>
    <property type="match status" value="1"/>
</dbReference>
<dbReference type="InterPro" id="IPR050383">
    <property type="entry name" value="GlyoxalaseI/FosfomycinResist"/>
</dbReference>
<organism evidence="2 3">
    <name type="scientific">Cupriavidus taiwanensis</name>
    <dbReference type="NCBI Taxonomy" id="164546"/>
    <lineage>
        <taxon>Bacteria</taxon>
        <taxon>Pseudomonadati</taxon>
        <taxon>Pseudomonadota</taxon>
        <taxon>Betaproteobacteria</taxon>
        <taxon>Burkholderiales</taxon>
        <taxon>Burkholderiaceae</taxon>
        <taxon>Cupriavidus</taxon>
    </lineage>
</organism>
<dbReference type="InterPro" id="IPR004360">
    <property type="entry name" value="Glyas_Fos-R_dOase_dom"/>
</dbReference>
<dbReference type="Proteomes" id="UP000257139">
    <property type="component" value="Chromosome CBM2594_b"/>
</dbReference>
<reference evidence="2 3" key="1">
    <citation type="submission" date="2018-01" db="EMBL/GenBank/DDBJ databases">
        <authorList>
            <person name="Clerissi C."/>
        </authorList>
    </citation>
    <scope>NUCLEOTIDE SEQUENCE [LARGE SCALE GENOMIC DNA]</scope>
    <source>
        <strain evidence="2">Cupriavidus taiwanensis STM 6021</strain>
    </source>
</reference>
<evidence type="ECO:0000313" key="2">
    <source>
        <dbReference type="EMBL" id="SPC22107.1"/>
    </source>
</evidence>
<sequence length="293" mass="32428">MTQATTQATNIAAAPSVQLHGVHHTARPTWKLAETVHFYRDLLGLPLVHAISAKGWGPDNHADFLHFFFDSGNGSTIAFFYYIGTERPDWLTVREHYQDRATHTAWRVRDEAELLRWRQRVEAVGIPLRYQIRHEVIESIYFNDPNGYPIEITWQVRPFSESDAEDARLTIEAAIGLENASKEGAPFGSIEPVWQRKAALIDKAAPAGKASVFVLDVPEFAALLDVAGKTEGYATTPLGNGYVRIDGNPGIRFGRKALGFKPAVWYGALTGGLAGRIEQFDMDALVIAPGEAK</sequence>
<evidence type="ECO:0000313" key="3">
    <source>
        <dbReference type="Proteomes" id="UP000257139"/>
    </source>
</evidence>
<dbReference type="Gene3D" id="3.10.180.10">
    <property type="entry name" value="2,3-Dihydroxybiphenyl 1,2-Dioxygenase, domain 1"/>
    <property type="match status" value="1"/>
</dbReference>
<proteinExistence type="predicted"/>
<protein>
    <submittedName>
        <fullName evidence="2">Putative Glyoxalase/bleomycin resistance protein/dioxygenase</fullName>
    </submittedName>
</protein>
<dbReference type="InterPro" id="IPR029068">
    <property type="entry name" value="Glyas_Bleomycin-R_OHBP_Dase"/>
</dbReference>
<name>A0A7Z7NPL1_9BURK</name>
<dbReference type="GO" id="GO:0051213">
    <property type="term" value="F:dioxygenase activity"/>
    <property type="evidence" value="ECO:0007669"/>
    <property type="project" value="UniProtKB-KW"/>
</dbReference>
<accession>A0A7Z7NPL1</accession>
<dbReference type="AlphaFoldDB" id="A0A7Z7NPL1"/>